<dbReference type="InterPro" id="IPR050090">
    <property type="entry name" value="Tyrosine_recombinase_XerCD"/>
</dbReference>
<dbReference type="SUPFAM" id="SSF56349">
    <property type="entry name" value="DNA breaking-rejoining enzymes"/>
    <property type="match status" value="1"/>
</dbReference>
<evidence type="ECO:0000256" key="1">
    <source>
        <dbReference type="ARBA" id="ARBA00008857"/>
    </source>
</evidence>
<dbReference type="InterPro" id="IPR013762">
    <property type="entry name" value="Integrase-like_cat_sf"/>
</dbReference>
<dbReference type="Pfam" id="PF00589">
    <property type="entry name" value="Phage_integrase"/>
    <property type="match status" value="1"/>
</dbReference>
<evidence type="ECO:0000256" key="2">
    <source>
        <dbReference type="ARBA" id="ARBA00022908"/>
    </source>
</evidence>
<dbReference type="EMBL" id="AP018827">
    <property type="protein sequence ID" value="BBF80689.1"/>
    <property type="molecule type" value="Genomic_DNA"/>
</dbReference>
<evidence type="ECO:0000259" key="5">
    <source>
        <dbReference type="PROSITE" id="PS51898"/>
    </source>
</evidence>
<dbReference type="Proteomes" id="UP000278756">
    <property type="component" value="Chromosome 1"/>
</dbReference>
<evidence type="ECO:0000313" key="7">
    <source>
        <dbReference type="Proteomes" id="UP000278756"/>
    </source>
</evidence>
<evidence type="ECO:0000256" key="4">
    <source>
        <dbReference type="ARBA" id="ARBA00023172"/>
    </source>
</evidence>
<dbReference type="OrthoDB" id="9784724at2"/>
<gene>
    <name evidence="6" type="ORF">EM6_1274</name>
</gene>
<dbReference type="PROSITE" id="PS51898">
    <property type="entry name" value="TYR_RECOMBINASE"/>
    <property type="match status" value="1"/>
</dbReference>
<dbReference type="Gene3D" id="1.10.443.10">
    <property type="entry name" value="Intergrase catalytic core"/>
    <property type="match status" value="1"/>
</dbReference>
<dbReference type="AlphaFoldDB" id="A0A3G9G8N9"/>
<evidence type="ECO:0000256" key="3">
    <source>
        <dbReference type="ARBA" id="ARBA00023125"/>
    </source>
</evidence>
<comment type="similarity">
    <text evidence="1">Belongs to the 'phage' integrase family.</text>
</comment>
<feature type="domain" description="Tyr recombinase" evidence="5">
    <location>
        <begin position="408"/>
        <end position="627"/>
    </location>
</feature>
<dbReference type="PANTHER" id="PTHR30349">
    <property type="entry name" value="PHAGE INTEGRASE-RELATED"/>
    <property type="match status" value="1"/>
</dbReference>
<evidence type="ECO:0000313" key="6">
    <source>
        <dbReference type="EMBL" id="BBF80689.1"/>
    </source>
</evidence>
<dbReference type="Pfam" id="PF20172">
    <property type="entry name" value="DUF6538"/>
    <property type="match status" value="1"/>
</dbReference>
<name>A0A3G9G8N9_9CAUL</name>
<dbReference type="InterPro" id="IPR011010">
    <property type="entry name" value="DNA_brk_join_enz"/>
</dbReference>
<dbReference type="InterPro" id="IPR046668">
    <property type="entry name" value="DUF6538"/>
</dbReference>
<keyword evidence="3" id="KW-0238">DNA-binding</keyword>
<accession>A0A3G9G8N9</accession>
<keyword evidence="2" id="KW-0229">DNA integration</keyword>
<dbReference type="GO" id="GO:0015074">
    <property type="term" value="P:DNA integration"/>
    <property type="evidence" value="ECO:0007669"/>
    <property type="project" value="UniProtKB-KW"/>
</dbReference>
<proteinExistence type="inferred from homology"/>
<protein>
    <submittedName>
        <fullName evidence="6">Integrase</fullName>
    </submittedName>
</protein>
<sequence>MFLFFRRKRRSLIAAQVGTPYVDEFSYHIAVYNLLVKVRHKICHTDCHTMSKSPDHLLLRSGVYYYRRRYPRELEKLLGLDKPQFFQKSLRTKNLREAHRLAAIEDKLFEEECTRQLTGETPATTAEVVLTDDFLRELAAKQYNRYIEEDRELMRKAKSDPLVAEQVERMATSLAPSVAFSAKGQPLPPRPNARSHSQIVRDYFEPDVMVDAAIIEQRLGLRGHPGARDLLSEALLDARIKAYWAQHTLPTGAVFPDDYKPTSGEDIPAHPSETWTIRTLAEEFISQCDPSSGWRHKIEVAADAFEQALGTAIPLSKITKRHVTAYVQLMLRVPSRYTHRFPGMSLHDAIAANGQLPAPYETLGPTTVKENYLSPIGRLFDFAENDLHARITSPARGIKVKGASKSIGRRTSFEIDELSRLFKQPLFSGCKSPDRTLTPGDFLVTDHQFWTPLLMLFTGARVSEIAQLSITDVKVEASTPHISILTEFDPDDPEEREYVKSFKTENSKRLIPLHPQLVELGLGEYVKHVAARGSKRLFPEWPLSTNERKLYSSATWVRRFNEKIIPEVTSRVPRPKIYNLRHTFKTRLAISEVPPQYQNKILGHAPIAMDKRYLDVIPIDVLYKSMLSLNYDGLDLSGIARYSRRTSTR</sequence>
<dbReference type="GO" id="GO:0003677">
    <property type="term" value="F:DNA binding"/>
    <property type="evidence" value="ECO:0007669"/>
    <property type="project" value="UniProtKB-KW"/>
</dbReference>
<reference evidence="7" key="2">
    <citation type="journal article" date="2017" name="Plant Physiol. Biochem.">
        <title>Differential oxidative and antioxidative response of duckweed Lemna minor toward plant growth promoting/inhibiting bacteria.</title>
        <authorList>
            <person name="Ishizawa H."/>
            <person name="Kuroda M."/>
            <person name="Morikawa M."/>
            <person name="Ike M."/>
        </authorList>
    </citation>
    <scope>NUCLEOTIDE SEQUENCE [LARGE SCALE GENOMIC DNA]</scope>
    <source>
        <strain evidence="7">M6</strain>
    </source>
</reference>
<dbReference type="InterPro" id="IPR002104">
    <property type="entry name" value="Integrase_catalytic"/>
</dbReference>
<dbReference type="PANTHER" id="PTHR30349:SF41">
    <property type="entry name" value="INTEGRASE_RECOMBINASE PROTEIN MJ0367-RELATED"/>
    <property type="match status" value="1"/>
</dbReference>
<organism evidence="6 7">
    <name type="scientific">Asticcacaulis excentricus</name>
    <dbReference type="NCBI Taxonomy" id="78587"/>
    <lineage>
        <taxon>Bacteria</taxon>
        <taxon>Pseudomonadati</taxon>
        <taxon>Pseudomonadota</taxon>
        <taxon>Alphaproteobacteria</taxon>
        <taxon>Caulobacterales</taxon>
        <taxon>Caulobacteraceae</taxon>
        <taxon>Asticcacaulis</taxon>
    </lineage>
</organism>
<dbReference type="GO" id="GO:0006310">
    <property type="term" value="P:DNA recombination"/>
    <property type="evidence" value="ECO:0007669"/>
    <property type="project" value="UniProtKB-KW"/>
</dbReference>
<keyword evidence="4" id="KW-0233">DNA recombination</keyword>
<reference evidence="7" key="1">
    <citation type="journal article" date="2017" name="Biotechnol. Biofuels">
        <title>Evaluation of environmental bacterial communities as a factor affecting the growth of duckweed Lemna minor.</title>
        <authorList>
            <person name="Ishizawa H."/>
            <person name="Kuroda M."/>
            <person name="Morikawa M."/>
            <person name="Ike M."/>
        </authorList>
    </citation>
    <scope>NUCLEOTIDE SEQUENCE [LARGE SCALE GENOMIC DNA]</scope>
    <source>
        <strain evidence="7">M6</strain>
    </source>
</reference>